<keyword evidence="4" id="KW-1185">Reference proteome</keyword>
<evidence type="ECO:0000259" key="2">
    <source>
        <dbReference type="SMART" id="SM00860"/>
    </source>
</evidence>
<dbReference type="Proteomes" id="UP001595851">
    <property type="component" value="Unassembled WGS sequence"/>
</dbReference>
<dbReference type="InterPro" id="IPR051873">
    <property type="entry name" value="KNR4/SMI1_regulator"/>
</dbReference>
<evidence type="ECO:0000313" key="3">
    <source>
        <dbReference type="EMBL" id="MFC4006226.1"/>
    </source>
</evidence>
<dbReference type="EMBL" id="JBHSBI010000001">
    <property type="protein sequence ID" value="MFC4006226.1"/>
    <property type="molecule type" value="Genomic_DNA"/>
</dbReference>
<dbReference type="PANTHER" id="PTHR47432">
    <property type="entry name" value="CELL WALL ASSEMBLY REGULATOR SMI1"/>
    <property type="match status" value="1"/>
</dbReference>
<dbReference type="InterPro" id="IPR032675">
    <property type="entry name" value="LRR_dom_sf"/>
</dbReference>
<feature type="domain" description="Knr4/Smi1-like" evidence="2">
    <location>
        <begin position="79"/>
        <end position="184"/>
    </location>
</feature>
<organism evidence="3 4">
    <name type="scientific">Nonomuraea purpurea</name>
    <dbReference type="NCBI Taxonomy" id="1849276"/>
    <lineage>
        <taxon>Bacteria</taxon>
        <taxon>Bacillati</taxon>
        <taxon>Actinomycetota</taxon>
        <taxon>Actinomycetes</taxon>
        <taxon>Streptosporangiales</taxon>
        <taxon>Streptosporangiaceae</taxon>
        <taxon>Nonomuraea</taxon>
    </lineage>
</organism>
<dbReference type="InterPro" id="IPR037883">
    <property type="entry name" value="Knr4/Smi1-like_sf"/>
</dbReference>
<feature type="domain" description="Knr4/Smi1-like" evidence="2">
    <location>
        <begin position="199"/>
        <end position="342"/>
    </location>
</feature>
<name>A0ABV8FX04_9ACTN</name>
<accession>A0ABV8FX04</accession>
<sequence>MVDDVLRAMAEKIAAGAPEGWRRAELHAFAGDDGWSGYRGVTFESDGRSRRRSSVSGEGSRRRSPRSVQQDPESAGDGQASEHALSDASDDGINMHQELRELHELVGATSDHLTIELVVEAKGRYEAVLSEALERDDDGYGFLYVLSPDTLPAEPGTFQREPGDLRPTGDPREAVELIGAYLRERDRVLGRDTYAPPPALPSAQRSWLEGRLPCRLPDDLRALYALVDGDGGQGLLDQHPWFGLETLENHSRPENRWWSAGRRWRHHLMSPLITSVGPPQAVRRLSDHPRWIPFATTTLGDFLAVDMAPGPGGRPGQVIRMGLHYDDGPVYVADSVTALLRRHVAALRAGAFRVEEGELLIDLGEQPYEESRSLRVAGADARSLRGLHPGIERLSVTNAPWVDFASARGAPALLQVTVDNCPGADLAPLRDTPLELLDLAMDGIDLGPLAGHTTLRMLRLRTERSVDLTPLTSCQRLYGLDLSQAAIADISVLGELKNLLYLRLRRVQWEELWERAGHPAGLAAAGLADEPRRERAWWWSADRAYHAREPSLRTAAKWANDLAGQTADVRFHTGRFTRPRR</sequence>
<gene>
    <name evidence="3" type="ORF">ACFOY2_03260</name>
</gene>
<dbReference type="SUPFAM" id="SSF52058">
    <property type="entry name" value="L domain-like"/>
    <property type="match status" value="1"/>
</dbReference>
<dbReference type="RefSeq" id="WP_379526381.1">
    <property type="nucleotide sequence ID" value="NZ_JBHSBI010000001.1"/>
</dbReference>
<protein>
    <submittedName>
        <fullName evidence="3">SMI1/KNR4 family protein</fullName>
    </submittedName>
</protein>
<dbReference type="Gene3D" id="3.80.10.10">
    <property type="entry name" value="Ribonuclease Inhibitor"/>
    <property type="match status" value="1"/>
</dbReference>
<dbReference type="PANTHER" id="PTHR47432:SF1">
    <property type="entry name" value="CELL WALL ASSEMBLY REGULATOR SMI1"/>
    <property type="match status" value="1"/>
</dbReference>
<dbReference type="InterPro" id="IPR018958">
    <property type="entry name" value="Knr4/Smi1-like_dom"/>
</dbReference>
<dbReference type="Pfam" id="PF09346">
    <property type="entry name" value="SMI1_KNR4"/>
    <property type="match status" value="1"/>
</dbReference>
<comment type="caution">
    <text evidence="3">The sequence shown here is derived from an EMBL/GenBank/DDBJ whole genome shotgun (WGS) entry which is preliminary data.</text>
</comment>
<dbReference type="SUPFAM" id="SSF160631">
    <property type="entry name" value="SMI1/KNR4-like"/>
    <property type="match status" value="1"/>
</dbReference>
<feature type="region of interest" description="Disordered" evidence="1">
    <location>
        <begin position="40"/>
        <end position="87"/>
    </location>
</feature>
<reference evidence="4" key="1">
    <citation type="journal article" date="2019" name="Int. J. Syst. Evol. Microbiol.">
        <title>The Global Catalogue of Microorganisms (GCM) 10K type strain sequencing project: providing services to taxonomists for standard genome sequencing and annotation.</title>
        <authorList>
            <consortium name="The Broad Institute Genomics Platform"/>
            <consortium name="The Broad Institute Genome Sequencing Center for Infectious Disease"/>
            <person name="Wu L."/>
            <person name="Ma J."/>
        </authorList>
    </citation>
    <scope>NUCLEOTIDE SEQUENCE [LARGE SCALE GENOMIC DNA]</scope>
    <source>
        <strain evidence="4">TBRC 1276</strain>
    </source>
</reference>
<proteinExistence type="predicted"/>
<evidence type="ECO:0000256" key="1">
    <source>
        <dbReference type="SAM" id="MobiDB-lite"/>
    </source>
</evidence>
<evidence type="ECO:0000313" key="4">
    <source>
        <dbReference type="Proteomes" id="UP001595851"/>
    </source>
</evidence>
<dbReference type="SMART" id="SM00860">
    <property type="entry name" value="SMI1_KNR4"/>
    <property type="match status" value="2"/>
</dbReference>